<accession>A0A0F9G4A7</accession>
<evidence type="ECO:0008006" key="2">
    <source>
        <dbReference type="Google" id="ProtNLM"/>
    </source>
</evidence>
<name>A0A0F9G4A7_9ZZZZ</name>
<dbReference type="InterPro" id="IPR006517">
    <property type="entry name" value="Phage_terminase_lsu-like_C"/>
</dbReference>
<sequence>LAGYIVEGVPASGEKTVRAQTYASYVNQGNVFLLKADWNKPFIAEHAGFPNQRHDDQVDSAAGAFNDITDEEDRWYGIKFVSI</sequence>
<reference evidence="1" key="1">
    <citation type="journal article" date="2015" name="Nature">
        <title>Complex archaea that bridge the gap between prokaryotes and eukaryotes.</title>
        <authorList>
            <person name="Spang A."/>
            <person name="Saw J.H."/>
            <person name="Jorgensen S.L."/>
            <person name="Zaremba-Niedzwiedzka K."/>
            <person name="Martijn J."/>
            <person name="Lind A.E."/>
            <person name="van Eijk R."/>
            <person name="Schleper C."/>
            <person name="Guy L."/>
            <person name="Ettema T.J."/>
        </authorList>
    </citation>
    <scope>NUCLEOTIDE SEQUENCE</scope>
</reference>
<gene>
    <name evidence="1" type="ORF">LCGC14_1873120</name>
</gene>
<comment type="caution">
    <text evidence="1">The sequence shown here is derived from an EMBL/GenBank/DDBJ whole genome shotgun (WGS) entry which is preliminary data.</text>
</comment>
<dbReference type="NCBIfam" id="TIGR01630">
    <property type="entry name" value="psiM2_ORF9"/>
    <property type="match status" value="1"/>
</dbReference>
<organism evidence="1">
    <name type="scientific">marine sediment metagenome</name>
    <dbReference type="NCBI Taxonomy" id="412755"/>
    <lineage>
        <taxon>unclassified sequences</taxon>
        <taxon>metagenomes</taxon>
        <taxon>ecological metagenomes</taxon>
    </lineage>
</organism>
<proteinExistence type="predicted"/>
<evidence type="ECO:0000313" key="1">
    <source>
        <dbReference type="EMBL" id="KKL93594.1"/>
    </source>
</evidence>
<dbReference type="EMBL" id="LAZR01019143">
    <property type="protein sequence ID" value="KKL93594.1"/>
    <property type="molecule type" value="Genomic_DNA"/>
</dbReference>
<feature type="non-terminal residue" evidence="1">
    <location>
        <position position="1"/>
    </location>
</feature>
<protein>
    <recommendedName>
        <fullName evidence="2">Terminase large subunit gp17-like C-terminal domain-containing protein</fullName>
    </recommendedName>
</protein>
<dbReference type="AlphaFoldDB" id="A0A0F9G4A7"/>